<evidence type="ECO:0000313" key="3">
    <source>
        <dbReference type="Proteomes" id="UP000016658"/>
    </source>
</evidence>
<evidence type="ECO:0000259" key="1">
    <source>
        <dbReference type="Pfam" id="PF03466"/>
    </source>
</evidence>
<proteinExistence type="predicted"/>
<comment type="caution">
    <text evidence="2">The sequence shown here is derived from an EMBL/GenBank/DDBJ whole genome shotgun (WGS) entry which is preliminary data.</text>
</comment>
<dbReference type="Gene3D" id="3.40.190.10">
    <property type="entry name" value="Periplasmic binding protein-like II"/>
    <property type="match status" value="2"/>
</dbReference>
<dbReference type="AlphaFoldDB" id="U2R2T6"/>
<dbReference type="Pfam" id="PF03466">
    <property type="entry name" value="LysR_substrate"/>
    <property type="match status" value="1"/>
</dbReference>
<dbReference type="GO" id="GO:0005829">
    <property type="term" value="C:cytosol"/>
    <property type="evidence" value="ECO:0007669"/>
    <property type="project" value="TreeGrafter"/>
</dbReference>
<dbReference type="HOGENOM" id="CLU_1692873_0_0_9"/>
<dbReference type="CDD" id="cd05466">
    <property type="entry name" value="PBP2_LTTR_substrate"/>
    <property type="match status" value="1"/>
</dbReference>
<dbReference type="PANTHER" id="PTHR30419">
    <property type="entry name" value="HTH-TYPE TRANSCRIPTIONAL REGULATOR YBHD"/>
    <property type="match status" value="1"/>
</dbReference>
<dbReference type="Proteomes" id="UP000016658">
    <property type="component" value="Unassembled WGS sequence"/>
</dbReference>
<protein>
    <recommendedName>
        <fullName evidence="1">LysR substrate-binding domain-containing protein</fullName>
    </recommendedName>
</protein>
<evidence type="ECO:0000313" key="2">
    <source>
        <dbReference type="EMBL" id="ERK44967.1"/>
    </source>
</evidence>
<gene>
    <name evidence="2" type="ORF">HMPREF0367_01223</name>
</gene>
<reference evidence="2 3" key="1">
    <citation type="submission" date="2013-06" db="EMBL/GenBank/DDBJ databases">
        <authorList>
            <person name="Weinstock G."/>
            <person name="Sodergren E."/>
            <person name="Lobos E.A."/>
            <person name="Fulton L."/>
            <person name="Fulton R."/>
            <person name="Courtney L."/>
            <person name="Fronick C."/>
            <person name="O'Laughlin M."/>
            <person name="Godfrey J."/>
            <person name="Wilson R.M."/>
            <person name="Miner T."/>
            <person name="Farmer C."/>
            <person name="Delehaunty K."/>
            <person name="Cordes M."/>
            <person name="Minx P."/>
            <person name="Tomlinson C."/>
            <person name="Chen J."/>
            <person name="Wollam A."/>
            <person name="Pepin K.H."/>
            <person name="Bhonagiri V."/>
            <person name="Zhang X."/>
            <person name="Warren W."/>
            <person name="Mitreva M."/>
            <person name="Mardis E.R."/>
            <person name="Wilson R.K."/>
        </authorList>
    </citation>
    <scope>NUCLEOTIDE SEQUENCE [LARGE SCALE GENOMIC DNA]</scope>
    <source>
        <strain evidence="2 3">ATCC 27803</strain>
    </source>
</reference>
<feature type="domain" description="LysR substrate-binding" evidence="1">
    <location>
        <begin position="4"/>
        <end position="146"/>
    </location>
</feature>
<sequence length="155" mass="17758">MIHDYSSNLLKSVENHEIDACIISKREGNHKWIPLYKDKLVAWVSENHKLAKKNSILIEQLKKEPFIATHVGENTDYARIFKKYHIVPNTRLATKDVFVTYTMVEAGLGISVEHSLIAKVWQGKVKCLPIDFSTDIEIGLAYLENENEGLEKVNH</sequence>
<dbReference type="PANTHER" id="PTHR30419:SF28">
    <property type="entry name" value="HTH-TYPE TRANSCRIPTIONAL REGULATOR BSDA"/>
    <property type="match status" value="1"/>
</dbReference>
<organism evidence="2 3">
    <name type="scientific">Faecalitalea cylindroides ATCC 27803</name>
    <dbReference type="NCBI Taxonomy" id="649755"/>
    <lineage>
        <taxon>Bacteria</taxon>
        <taxon>Bacillati</taxon>
        <taxon>Bacillota</taxon>
        <taxon>Erysipelotrichia</taxon>
        <taxon>Erysipelotrichales</taxon>
        <taxon>Erysipelotrichaceae</taxon>
        <taxon>Faecalitalea</taxon>
    </lineage>
</organism>
<name>U2R2T6_9FIRM</name>
<dbReference type="SUPFAM" id="SSF53850">
    <property type="entry name" value="Periplasmic binding protein-like II"/>
    <property type="match status" value="1"/>
</dbReference>
<dbReference type="InterPro" id="IPR050950">
    <property type="entry name" value="HTH-type_LysR_regulators"/>
</dbReference>
<dbReference type="InterPro" id="IPR005119">
    <property type="entry name" value="LysR_subst-bd"/>
</dbReference>
<dbReference type="EMBL" id="AWVI01000052">
    <property type="protein sequence ID" value="ERK44967.1"/>
    <property type="molecule type" value="Genomic_DNA"/>
</dbReference>
<accession>U2R2T6</accession>
<dbReference type="GO" id="GO:0006355">
    <property type="term" value="P:regulation of DNA-templated transcription"/>
    <property type="evidence" value="ECO:0007669"/>
    <property type="project" value="TreeGrafter"/>
</dbReference>